<protein>
    <submittedName>
        <fullName evidence="1">Uncharacterized protein</fullName>
    </submittedName>
</protein>
<name>A0ACB0J2I1_TRIPR</name>
<dbReference type="Proteomes" id="UP001177021">
    <property type="component" value="Unassembled WGS sequence"/>
</dbReference>
<proteinExistence type="predicted"/>
<accession>A0ACB0J2I1</accession>
<sequence length="113" mass="12874">MAIITHNYEAVWWPLLHIAMNLSTTFNLSSGSTYQFSLCWCFDWLHFAKASQPDAGLRCCSITVQHTDTLFSCRIFISNLSQDLLQLYIQARASGQDETYSASFIEVGQRKVI</sequence>
<reference evidence="1" key="1">
    <citation type="submission" date="2023-10" db="EMBL/GenBank/DDBJ databases">
        <authorList>
            <person name="Rodriguez Cubillos JULIANA M."/>
            <person name="De Vega J."/>
        </authorList>
    </citation>
    <scope>NUCLEOTIDE SEQUENCE</scope>
</reference>
<comment type="caution">
    <text evidence="1">The sequence shown here is derived from an EMBL/GenBank/DDBJ whole genome shotgun (WGS) entry which is preliminary data.</text>
</comment>
<evidence type="ECO:0000313" key="2">
    <source>
        <dbReference type="Proteomes" id="UP001177021"/>
    </source>
</evidence>
<evidence type="ECO:0000313" key="1">
    <source>
        <dbReference type="EMBL" id="CAJ2638199.1"/>
    </source>
</evidence>
<gene>
    <name evidence="1" type="ORF">MILVUS5_LOCUS8436</name>
</gene>
<dbReference type="EMBL" id="CASHSV030000013">
    <property type="protein sequence ID" value="CAJ2638199.1"/>
    <property type="molecule type" value="Genomic_DNA"/>
</dbReference>
<organism evidence="1 2">
    <name type="scientific">Trifolium pratense</name>
    <name type="common">Red clover</name>
    <dbReference type="NCBI Taxonomy" id="57577"/>
    <lineage>
        <taxon>Eukaryota</taxon>
        <taxon>Viridiplantae</taxon>
        <taxon>Streptophyta</taxon>
        <taxon>Embryophyta</taxon>
        <taxon>Tracheophyta</taxon>
        <taxon>Spermatophyta</taxon>
        <taxon>Magnoliopsida</taxon>
        <taxon>eudicotyledons</taxon>
        <taxon>Gunneridae</taxon>
        <taxon>Pentapetalae</taxon>
        <taxon>rosids</taxon>
        <taxon>fabids</taxon>
        <taxon>Fabales</taxon>
        <taxon>Fabaceae</taxon>
        <taxon>Papilionoideae</taxon>
        <taxon>50 kb inversion clade</taxon>
        <taxon>NPAAA clade</taxon>
        <taxon>Hologalegina</taxon>
        <taxon>IRL clade</taxon>
        <taxon>Trifolieae</taxon>
        <taxon>Trifolium</taxon>
    </lineage>
</organism>
<keyword evidence="2" id="KW-1185">Reference proteome</keyword>